<keyword evidence="3" id="KW-1185">Reference proteome</keyword>
<feature type="transmembrane region" description="Helical" evidence="1">
    <location>
        <begin position="142"/>
        <end position="162"/>
    </location>
</feature>
<keyword evidence="1" id="KW-0812">Transmembrane</keyword>
<feature type="transmembrane region" description="Helical" evidence="1">
    <location>
        <begin position="21"/>
        <end position="41"/>
    </location>
</feature>
<reference evidence="2 3" key="1">
    <citation type="submission" date="2019-08" db="EMBL/GenBank/DDBJ databases">
        <title>In-depth cultivation of the pig gut microbiome towards novel bacterial diversity and tailored functional studies.</title>
        <authorList>
            <person name="Wylensek D."/>
            <person name="Hitch T.C.A."/>
            <person name="Clavel T."/>
        </authorList>
    </citation>
    <scope>NUCLEOTIDE SEQUENCE [LARGE SCALE GENOMIC DNA]</scope>
    <source>
        <strain evidence="2 3">WCA-389-WT-23D1</strain>
    </source>
</reference>
<organism evidence="2 3">
    <name type="scientific">Clostridium porci</name>
    <dbReference type="NCBI Taxonomy" id="2605778"/>
    <lineage>
        <taxon>Bacteria</taxon>
        <taxon>Bacillati</taxon>
        <taxon>Bacillota</taxon>
        <taxon>Clostridia</taxon>
        <taxon>Eubacteriales</taxon>
        <taxon>Clostridiaceae</taxon>
        <taxon>Clostridium</taxon>
    </lineage>
</organism>
<feature type="transmembrane region" description="Helical" evidence="1">
    <location>
        <begin position="61"/>
        <end position="78"/>
    </location>
</feature>
<dbReference type="RefSeq" id="WP_154471661.1">
    <property type="nucleotide sequence ID" value="NZ_VUMD01000004.1"/>
</dbReference>
<protein>
    <submittedName>
        <fullName evidence="2">Uncharacterized protein</fullName>
    </submittedName>
</protein>
<dbReference type="Proteomes" id="UP000429958">
    <property type="component" value="Unassembled WGS sequence"/>
</dbReference>
<accession>A0A7X2TCQ5</accession>
<feature type="transmembrane region" description="Helical" evidence="1">
    <location>
        <begin position="85"/>
        <end position="103"/>
    </location>
</feature>
<proteinExistence type="predicted"/>
<feature type="transmembrane region" description="Helical" evidence="1">
    <location>
        <begin position="196"/>
        <end position="214"/>
    </location>
</feature>
<sequence>MKNFLNAIRSAEDPIPLNKKIINTVRILFIGIVLGTFSKFLDTIPTNELPFIFEFSDIRNFFGRFAIWLLIALCISIYSNSSIRASINVFVFFMGMVTSYYLYSKFVAGFFPRSYAMIWGAFTVISPILAFICWYATGKSKLAFVLSVMILAVLFNMTFVYGSGYFEMRSILELVTFICAVVFLKRTTIKDTMIMLVLSCCMAFALDLIVPFHFG</sequence>
<dbReference type="AlphaFoldDB" id="A0A7X2TCQ5"/>
<keyword evidence="1" id="KW-0472">Membrane</keyword>
<gene>
    <name evidence="2" type="ORF">FYJ39_06235</name>
</gene>
<feature type="transmembrane region" description="Helical" evidence="1">
    <location>
        <begin position="115"/>
        <end position="135"/>
    </location>
</feature>
<keyword evidence="1" id="KW-1133">Transmembrane helix</keyword>
<dbReference type="EMBL" id="VUMD01000004">
    <property type="protein sequence ID" value="MSS36176.1"/>
    <property type="molecule type" value="Genomic_DNA"/>
</dbReference>
<name>A0A7X2TCQ5_9CLOT</name>
<evidence type="ECO:0000313" key="3">
    <source>
        <dbReference type="Proteomes" id="UP000429958"/>
    </source>
</evidence>
<evidence type="ECO:0000313" key="2">
    <source>
        <dbReference type="EMBL" id="MSS36176.1"/>
    </source>
</evidence>
<evidence type="ECO:0000256" key="1">
    <source>
        <dbReference type="SAM" id="Phobius"/>
    </source>
</evidence>
<comment type="caution">
    <text evidence="2">The sequence shown here is derived from an EMBL/GenBank/DDBJ whole genome shotgun (WGS) entry which is preliminary data.</text>
</comment>